<dbReference type="GO" id="GO:0030091">
    <property type="term" value="P:protein repair"/>
    <property type="evidence" value="ECO:0007669"/>
    <property type="project" value="InterPro"/>
</dbReference>
<keyword evidence="9" id="KW-1185">Reference proteome</keyword>
<dbReference type="NCBIfam" id="TIGR00357">
    <property type="entry name" value="peptide-methionine (R)-S-oxide reductase MsrB"/>
    <property type="match status" value="1"/>
</dbReference>
<dbReference type="NCBIfam" id="NF004036">
    <property type="entry name" value="PRK05508.1"/>
    <property type="match status" value="1"/>
</dbReference>
<evidence type="ECO:0000313" key="8">
    <source>
        <dbReference type="EMBL" id="PPD57825.1"/>
    </source>
</evidence>
<dbReference type="GO" id="GO:0006979">
    <property type="term" value="P:response to oxidative stress"/>
    <property type="evidence" value="ECO:0007669"/>
    <property type="project" value="InterPro"/>
</dbReference>
<dbReference type="PANTHER" id="PTHR46081:SF8">
    <property type="entry name" value="PEPTIDE METHIONINE SULFOXIDE REDUCTASE 2"/>
    <property type="match status" value="1"/>
</dbReference>
<dbReference type="Proteomes" id="UP000235653">
    <property type="component" value="Unassembled WGS sequence"/>
</dbReference>
<comment type="catalytic activity">
    <reaction evidence="6">
        <text>L-methionyl-[protein] + [thioredoxin]-disulfide + H2O = L-methionyl-(R)-S-oxide-[protein] + [thioredoxin]-dithiol</text>
        <dbReference type="Rhea" id="RHEA:24164"/>
        <dbReference type="Rhea" id="RHEA-COMP:10698"/>
        <dbReference type="Rhea" id="RHEA-COMP:10700"/>
        <dbReference type="Rhea" id="RHEA-COMP:12313"/>
        <dbReference type="Rhea" id="RHEA-COMP:12314"/>
        <dbReference type="ChEBI" id="CHEBI:15377"/>
        <dbReference type="ChEBI" id="CHEBI:16044"/>
        <dbReference type="ChEBI" id="CHEBI:29950"/>
        <dbReference type="ChEBI" id="CHEBI:45764"/>
        <dbReference type="ChEBI" id="CHEBI:50058"/>
        <dbReference type="EC" id="1.8.4.12"/>
    </reaction>
</comment>
<dbReference type="Pfam" id="PF01641">
    <property type="entry name" value="SelR"/>
    <property type="match status" value="1"/>
</dbReference>
<dbReference type="OrthoDB" id="4174719at2"/>
<protein>
    <recommendedName>
        <fullName evidence="2">peptide-methionine (R)-S-oxide reductase</fullName>
        <ecNumber evidence="2">1.8.4.12</ecNumber>
    </recommendedName>
</protein>
<evidence type="ECO:0000256" key="3">
    <source>
        <dbReference type="ARBA" id="ARBA00022723"/>
    </source>
</evidence>
<dbReference type="InterPro" id="IPR002579">
    <property type="entry name" value="Met_Sox_Rdtase_MsrB_dom"/>
</dbReference>
<dbReference type="GO" id="GO:0033743">
    <property type="term" value="F:peptide-methionine (R)-S-oxide reductase activity"/>
    <property type="evidence" value="ECO:0007669"/>
    <property type="project" value="UniProtKB-EC"/>
</dbReference>
<keyword evidence="3" id="KW-0479">Metal-binding</keyword>
<reference evidence="8 9" key="1">
    <citation type="journal article" date="2017" name="ISME J.">
        <title>Grape pomace compost harbors organohalide-respiring Dehalogenimonas species with novel reductive dehalogenase genes.</title>
        <authorList>
            <person name="Yang Y."/>
            <person name="Higgins S.A."/>
            <person name="Yan J."/>
            <person name="Simsir B."/>
            <person name="Chourey K."/>
            <person name="Iyer R."/>
            <person name="Hettich R.L."/>
            <person name="Baldwin B."/>
            <person name="Ogles D.M."/>
            <person name="Loffler F.E."/>
        </authorList>
    </citation>
    <scope>NUCLEOTIDE SEQUENCE [LARGE SCALE GENOMIC DNA]</scope>
    <source>
        <strain evidence="8 9">GP</strain>
    </source>
</reference>
<sequence>MSLELSRKVDDDARTFNILTPEEERIIVHKGTEPPGTGKYNKFFREGIYRCKRCNTPLFKSDTKFDSGCGWPSFDDAIPGAVKEIPDPDGRRMEIVCAACGGHLGHVFRGEHKTPKDTRMCVNSLSIDFNPEKEPKK</sequence>
<organism evidence="8 9">
    <name type="scientific">Dehalogenimonas etheniformans</name>
    <dbReference type="NCBI Taxonomy" id="1536648"/>
    <lineage>
        <taxon>Bacteria</taxon>
        <taxon>Bacillati</taxon>
        <taxon>Chloroflexota</taxon>
        <taxon>Dehalococcoidia</taxon>
        <taxon>Dehalococcoidales</taxon>
        <taxon>Dehalococcoidaceae</taxon>
        <taxon>Dehalogenimonas</taxon>
    </lineage>
</organism>
<feature type="domain" description="MsrB" evidence="7">
    <location>
        <begin position="12"/>
        <end position="132"/>
    </location>
</feature>
<name>A0A2P5P6B1_9CHLR</name>
<evidence type="ECO:0000256" key="2">
    <source>
        <dbReference type="ARBA" id="ARBA00012499"/>
    </source>
</evidence>
<gene>
    <name evidence="8" type="primary">msrB</name>
    <name evidence="8" type="ORF">JP09_008260</name>
</gene>
<evidence type="ECO:0000259" key="7">
    <source>
        <dbReference type="PROSITE" id="PS51790"/>
    </source>
</evidence>
<dbReference type="EMBL" id="JQAN02000011">
    <property type="protein sequence ID" value="PPD57825.1"/>
    <property type="molecule type" value="Genomic_DNA"/>
</dbReference>
<evidence type="ECO:0000256" key="1">
    <source>
        <dbReference type="ARBA" id="ARBA00001947"/>
    </source>
</evidence>
<evidence type="ECO:0000256" key="4">
    <source>
        <dbReference type="ARBA" id="ARBA00022833"/>
    </source>
</evidence>
<proteinExistence type="predicted"/>
<dbReference type="PROSITE" id="PS51790">
    <property type="entry name" value="MSRB"/>
    <property type="match status" value="1"/>
</dbReference>
<evidence type="ECO:0000256" key="5">
    <source>
        <dbReference type="ARBA" id="ARBA00023002"/>
    </source>
</evidence>
<evidence type="ECO:0000313" key="9">
    <source>
        <dbReference type="Proteomes" id="UP000235653"/>
    </source>
</evidence>
<dbReference type="PANTHER" id="PTHR46081">
    <property type="entry name" value="PEPTIDE METHIONINE SULFOXIDE REDUCTASE 2"/>
    <property type="match status" value="1"/>
</dbReference>
<dbReference type="InterPro" id="IPR028427">
    <property type="entry name" value="Met_Sox_Rdtase_MsrB"/>
</dbReference>
<comment type="caution">
    <text evidence="8">The sequence shown here is derived from an EMBL/GenBank/DDBJ whole genome shotgun (WGS) entry which is preliminary data.</text>
</comment>
<evidence type="ECO:0000256" key="6">
    <source>
        <dbReference type="ARBA" id="ARBA00048488"/>
    </source>
</evidence>
<keyword evidence="4" id="KW-0862">Zinc</keyword>
<keyword evidence="5" id="KW-0560">Oxidoreductase</keyword>
<dbReference type="AlphaFoldDB" id="A0A2P5P6B1"/>
<dbReference type="EC" id="1.8.4.12" evidence="2"/>
<dbReference type="InterPro" id="IPR011057">
    <property type="entry name" value="Mss4-like_sf"/>
</dbReference>
<dbReference type="GO" id="GO:0046872">
    <property type="term" value="F:metal ion binding"/>
    <property type="evidence" value="ECO:0007669"/>
    <property type="project" value="UniProtKB-KW"/>
</dbReference>
<comment type="cofactor">
    <cofactor evidence="1">
        <name>Zn(2+)</name>
        <dbReference type="ChEBI" id="CHEBI:29105"/>
    </cofactor>
</comment>
<accession>A0A2P5P6B1</accession>
<dbReference type="SUPFAM" id="SSF51316">
    <property type="entry name" value="Mss4-like"/>
    <property type="match status" value="1"/>
</dbReference>
<dbReference type="Gene3D" id="2.170.150.20">
    <property type="entry name" value="Peptide methionine sulfoxide reductase"/>
    <property type="match status" value="1"/>
</dbReference>